<reference evidence="2 3" key="1">
    <citation type="submission" date="2012-08" db="EMBL/GenBank/DDBJ databases">
        <title>Oryza genome evolution.</title>
        <authorList>
            <person name="Wing R.A."/>
        </authorList>
    </citation>
    <scope>NUCLEOTIDE SEQUENCE</scope>
</reference>
<name>A0A0D9WXH0_9ORYZ</name>
<reference evidence="3" key="2">
    <citation type="submission" date="2013-12" db="EMBL/GenBank/DDBJ databases">
        <authorList>
            <person name="Yu Y."/>
            <person name="Lee S."/>
            <person name="de Baynast K."/>
            <person name="Wissotski M."/>
            <person name="Liu L."/>
            <person name="Talag J."/>
            <person name="Goicoechea J."/>
            <person name="Angelova A."/>
            <person name="Jetty R."/>
            <person name="Kudrna D."/>
            <person name="Golser W."/>
            <person name="Rivera L."/>
            <person name="Zhang J."/>
            <person name="Wing R."/>
        </authorList>
    </citation>
    <scope>NUCLEOTIDE SEQUENCE</scope>
</reference>
<reference evidence="2" key="3">
    <citation type="submission" date="2015-04" db="UniProtKB">
        <authorList>
            <consortium name="EnsemblPlants"/>
        </authorList>
    </citation>
    <scope>IDENTIFICATION</scope>
</reference>
<proteinExistence type="predicted"/>
<feature type="region of interest" description="Disordered" evidence="1">
    <location>
        <begin position="1"/>
        <end position="33"/>
    </location>
</feature>
<accession>A0A0D9WXH0</accession>
<dbReference type="Proteomes" id="UP000032180">
    <property type="component" value="Chromosome 7"/>
</dbReference>
<evidence type="ECO:0000313" key="3">
    <source>
        <dbReference type="Proteomes" id="UP000032180"/>
    </source>
</evidence>
<dbReference type="Gramene" id="LPERR07G08170.1">
    <property type="protein sequence ID" value="LPERR07G08170.1"/>
    <property type="gene ID" value="LPERR07G08170"/>
</dbReference>
<evidence type="ECO:0000313" key="2">
    <source>
        <dbReference type="EnsemblPlants" id="LPERR07G08170.1"/>
    </source>
</evidence>
<organism evidence="2 3">
    <name type="scientific">Leersia perrieri</name>
    <dbReference type="NCBI Taxonomy" id="77586"/>
    <lineage>
        <taxon>Eukaryota</taxon>
        <taxon>Viridiplantae</taxon>
        <taxon>Streptophyta</taxon>
        <taxon>Embryophyta</taxon>
        <taxon>Tracheophyta</taxon>
        <taxon>Spermatophyta</taxon>
        <taxon>Magnoliopsida</taxon>
        <taxon>Liliopsida</taxon>
        <taxon>Poales</taxon>
        <taxon>Poaceae</taxon>
        <taxon>BOP clade</taxon>
        <taxon>Oryzoideae</taxon>
        <taxon>Oryzeae</taxon>
        <taxon>Oryzinae</taxon>
        <taxon>Leersia</taxon>
    </lineage>
</organism>
<sequence>MQRQQSIEDKLSAPGRHHPLPRGPAGGKPPPPASIGKRWICWYEPRVDGSMVDLKLRMDAEEVARSP</sequence>
<dbReference type="HOGENOM" id="CLU_194799_0_0_1"/>
<feature type="compositionally biased region" description="Basic and acidic residues" evidence="1">
    <location>
        <begin position="1"/>
        <end position="11"/>
    </location>
</feature>
<dbReference type="EnsemblPlants" id="LPERR07G08170.1">
    <property type="protein sequence ID" value="LPERR07G08170.1"/>
    <property type="gene ID" value="LPERR07G08170"/>
</dbReference>
<evidence type="ECO:0000256" key="1">
    <source>
        <dbReference type="SAM" id="MobiDB-lite"/>
    </source>
</evidence>
<dbReference type="AlphaFoldDB" id="A0A0D9WXH0"/>
<keyword evidence="3" id="KW-1185">Reference proteome</keyword>
<protein>
    <submittedName>
        <fullName evidence="2">Uncharacterized protein</fullName>
    </submittedName>
</protein>